<dbReference type="Proteomes" id="UP000218165">
    <property type="component" value="Chromosome"/>
</dbReference>
<keyword evidence="1" id="KW-0472">Membrane</keyword>
<keyword evidence="3" id="KW-1185">Reference proteome</keyword>
<name>A0A291GPT4_9MICO</name>
<dbReference type="AlphaFoldDB" id="A0A291GPT4"/>
<protein>
    <submittedName>
        <fullName evidence="2">Uncharacterized protein</fullName>
    </submittedName>
</protein>
<evidence type="ECO:0000313" key="2">
    <source>
        <dbReference type="EMBL" id="ATG52503.1"/>
    </source>
</evidence>
<keyword evidence="1" id="KW-1133">Transmembrane helix</keyword>
<sequence>MRHLVHGIVAAVGAVLAVLLSSALTSAFWGGMSRVGPEEILTIVVCTVVFWSVLEVEDLLTRRGLRASRREAPRRAGRSPG</sequence>
<feature type="transmembrane region" description="Helical" evidence="1">
    <location>
        <begin position="7"/>
        <end position="28"/>
    </location>
</feature>
<evidence type="ECO:0000313" key="3">
    <source>
        <dbReference type="Proteomes" id="UP000218165"/>
    </source>
</evidence>
<accession>A0A291GPT4</accession>
<reference evidence="3" key="1">
    <citation type="submission" date="2017-09" db="EMBL/GenBank/DDBJ databases">
        <title>Brachybacterium sp. VM2412.</title>
        <authorList>
            <person name="Tak E.J."/>
            <person name="Bae J.-W."/>
        </authorList>
    </citation>
    <scope>NUCLEOTIDE SEQUENCE [LARGE SCALE GENOMIC DNA]</scope>
    <source>
        <strain evidence="3">VM2412</strain>
    </source>
</reference>
<organism evidence="2 3">
    <name type="scientific">Brachybacterium vulturis</name>
    <dbReference type="NCBI Taxonomy" id="2017484"/>
    <lineage>
        <taxon>Bacteria</taxon>
        <taxon>Bacillati</taxon>
        <taxon>Actinomycetota</taxon>
        <taxon>Actinomycetes</taxon>
        <taxon>Micrococcales</taxon>
        <taxon>Dermabacteraceae</taxon>
        <taxon>Brachybacterium</taxon>
    </lineage>
</organism>
<dbReference type="KEGG" id="brz:CFK38_13990"/>
<evidence type="ECO:0000256" key="1">
    <source>
        <dbReference type="SAM" id="Phobius"/>
    </source>
</evidence>
<keyword evidence="1" id="KW-0812">Transmembrane</keyword>
<feature type="transmembrane region" description="Helical" evidence="1">
    <location>
        <begin position="40"/>
        <end position="60"/>
    </location>
</feature>
<dbReference type="EMBL" id="CP023563">
    <property type="protein sequence ID" value="ATG52503.1"/>
    <property type="molecule type" value="Genomic_DNA"/>
</dbReference>
<gene>
    <name evidence="2" type="ORF">CFK38_13990</name>
</gene>
<proteinExistence type="predicted"/>